<dbReference type="EMBL" id="JAHBMH010000044">
    <property type="protein sequence ID" value="KAK1936487.1"/>
    <property type="molecule type" value="Genomic_DNA"/>
</dbReference>
<accession>A0AAD9LI86</accession>
<protein>
    <submittedName>
        <fullName evidence="1">Uncharacterized protein</fullName>
    </submittedName>
</protein>
<dbReference type="Proteomes" id="UP001195914">
    <property type="component" value="Unassembled WGS sequence"/>
</dbReference>
<evidence type="ECO:0000313" key="1">
    <source>
        <dbReference type="EMBL" id="KAK1936487.1"/>
    </source>
</evidence>
<dbReference type="AlphaFoldDB" id="A0AAD9LI86"/>
<name>A0AAD9LI86_BABDI</name>
<sequence>MQRYSLIPPLHILGALKRLHISYSNRRLDTADIARRLVIYATGENLKLKFPQLYVSWEILDYDSPAAISVEFLNGKRRRYLIEGYSKPEQERLVTEWQFNSRLEPWPETLAPTLPAKEAINGDDNRGGEVDG</sequence>
<gene>
    <name evidence="1" type="ORF">X943_003797</name>
</gene>
<proteinExistence type="predicted"/>
<keyword evidence="2" id="KW-1185">Reference proteome</keyword>
<reference evidence="1" key="2">
    <citation type="submission" date="2021-05" db="EMBL/GenBank/DDBJ databases">
        <authorList>
            <person name="Pain A."/>
        </authorList>
    </citation>
    <scope>NUCLEOTIDE SEQUENCE</scope>
    <source>
        <strain evidence="1">1802A</strain>
    </source>
</reference>
<organism evidence="1 2">
    <name type="scientific">Babesia divergens</name>
    <dbReference type="NCBI Taxonomy" id="32595"/>
    <lineage>
        <taxon>Eukaryota</taxon>
        <taxon>Sar</taxon>
        <taxon>Alveolata</taxon>
        <taxon>Apicomplexa</taxon>
        <taxon>Aconoidasida</taxon>
        <taxon>Piroplasmida</taxon>
        <taxon>Babesiidae</taxon>
        <taxon>Babesia</taxon>
    </lineage>
</organism>
<evidence type="ECO:0000313" key="2">
    <source>
        <dbReference type="Proteomes" id="UP001195914"/>
    </source>
</evidence>
<comment type="caution">
    <text evidence="1">The sequence shown here is derived from an EMBL/GenBank/DDBJ whole genome shotgun (WGS) entry which is preliminary data.</text>
</comment>
<reference evidence="1" key="1">
    <citation type="journal article" date="2014" name="Nucleic Acids Res.">
        <title>The evolutionary dynamics of variant antigen genes in Babesia reveal a history of genomic innovation underlying host-parasite interaction.</title>
        <authorList>
            <person name="Jackson A.P."/>
            <person name="Otto T.D."/>
            <person name="Darby A."/>
            <person name="Ramaprasad A."/>
            <person name="Xia D."/>
            <person name="Echaide I.E."/>
            <person name="Farber M."/>
            <person name="Gahlot S."/>
            <person name="Gamble J."/>
            <person name="Gupta D."/>
            <person name="Gupta Y."/>
            <person name="Jackson L."/>
            <person name="Malandrin L."/>
            <person name="Malas T.B."/>
            <person name="Moussa E."/>
            <person name="Nair M."/>
            <person name="Reid A.J."/>
            <person name="Sanders M."/>
            <person name="Sharma J."/>
            <person name="Tracey A."/>
            <person name="Quail M.A."/>
            <person name="Weir W."/>
            <person name="Wastling J.M."/>
            <person name="Hall N."/>
            <person name="Willadsen P."/>
            <person name="Lingelbach K."/>
            <person name="Shiels B."/>
            <person name="Tait A."/>
            <person name="Berriman M."/>
            <person name="Allred D.R."/>
            <person name="Pain A."/>
        </authorList>
    </citation>
    <scope>NUCLEOTIDE SEQUENCE</scope>
    <source>
        <strain evidence="1">1802A</strain>
    </source>
</reference>